<dbReference type="STRING" id="984486.A0A1E3QMD4"/>
<dbReference type="GO" id="GO:0005524">
    <property type="term" value="F:ATP binding"/>
    <property type="evidence" value="ECO:0007669"/>
    <property type="project" value="UniProtKB-KW"/>
</dbReference>
<evidence type="ECO:0000256" key="4">
    <source>
        <dbReference type="ARBA" id="ARBA00022777"/>
    </source>
</evidence>
<keyword evidence="4" id="KW-0418">Kinase</keyword>
<dbReference type="InterPro" id="IPR017437">
    <property type="entry name" value="ATP-NAD_kinase_PpnK-typ_C"/>
</dbReference>
<evidence type="ECO:0000256" key="7">
    <source>
        <dbReference type="ARBA" id="ARBA00023027"/>
    </source>
</evidence>
<dbReference type="GO" id="GO:0003951">
    <property type="term" value="F:NAD+ kinase activity"/>
    <property type="evidence" value="ECO:0007669"/>
    <property type="project" value="InterPro"/>
</dbReference>
<dbReference type="SUPFAM" id="SSF111331">
    <property type="entry name" value="NAD kinase/diacylglycerol kinase-like"/>
    <property type="match status" value="1"/>
</dbReference>
<dbReference type="InterPro" id="IPR017438">
    <property type="entry name" value="ATP-NAD_kinase_N"/>
</dbReference>
<evidence type="ECO:0000256" key="5">
    <source>
        <dbReference type="ARBA" id="ARBA00022840"/>
    </source>
</evidence>
<dbReference type="RefSeq" id="XP_018983952.1">
    <property type="nucleotide sequence ID" value="XM_019131885.1"/>
</dbReference>
<organism evidence="8 9">
    <name type="scientific">Babjeviella inositovora NRRL Y-12698</name>
    <dbReference type="NCBI Taxonomy" id="984486"/>
    <lineage>
        <taxon>Eukaryota</taxon>
        <taxon>Fungi</taxon>
        <taxon>Dikarya</taxon>
        <taxon>Ascomycota</taxon>
        <taxon>Saccharomycotina</taxon>
        <taxon>Pichiomycetes</taxon>
        <taxon>Serinales incertae sedis</taxon>
        <taxon>Babjeviella</taxon>
    </lineage>
</organism>
<keyword evidence="6" id="KW-0521">NADP</keyword>
<dbReference type="EMBL" id="KV454434">
    <property type="protein sequence ID" value="ODQ78624.1"/>
    <property type="molecule type" value="Genomic_DNA"/>
</dbReference>
<keyword evidence="7" id="KW-0520">NAD</keyword>
<dbReference type="Proteomes" id="UP000094336">
    <property type="component" value="Unassembled WGS sequence"/>
</dbReference>
<comment type="similarity">
    <text evidence="1">Belongs to the NAD kinase family.</text>
</comment>
<dbReference type="Pfam" id="PF20143">
    <property type="entry name" value="NAD_kinase_C"/>
    <property type="match status" value="1"/>
</dbReference>
<dbReference type="GO" id="GO:0019674">
    <property type="term" value="P:NAD+ metabolic process"/>
    <property type="evidence" value="ECO:0007669"/>
    <property type="project" value="InterPro"/>
</dbReference>
<sequence length="425" mass="47212">MFCSKPRYNLPSLVTKCFTTTPALRRLISIRPLVEIKSCKGLEPSQLPEYIPSPHSQLHTLYWNKPIQNIFIVKKPWDSRVRGALIEFIKHIYIRYPTINVMVDHACADEIQSEFTATDANRVHPTPYKIYTSENILDITLRTDLMVSLGGDGTVLRGVSLFSNQIVPPVLPFSMGSLGFLLPFNIKLFDTAFQTVYESRAKVLHRARLECHVWRKPVLEPEASNEGGIPANTEVVHAMNDIVLHRGALPHLTTFDIYINNEFVTRTTGDGVTFSSPTGSTAYSLSCGGGIAHPLVECILLTPICPRSLSFRPLILPASAHIMLKVADTNRNSTIGLSIDGVSHKDLRIGDELHIVLERATPTTYACTEEVCPPSLMQRNLQHLQDLGTVKSGQHCGIWCVAKGENDWTAGINNLLGFNSSFRAL</sequence>
<dbReference type="GO" id="GO:0005759">
    <property type="term" value="C:mitochondrial matrix"/>
    <property type="evidence" value="ECO:0007669"/>
    <property type="project" value="EnsemblFungi"/>
</dbReference>
<dbReference type="HAMAP" id="MF_00361">
    <property type="entry name" value="NAD_kinase"/>
    <property type="match status" value="1"/>
</dbReference>
<keyword evidence="3" id="KW-0547">Nucleotide-binding</keyword>
<dbReference type="GeneID" id="30149738"/>
<dbReference type="GO" id="GO:0016226">
    <property type="term" value="P:iron-sulfur cluster assembly"/>
    <property type="evidence" value="ECO:0007669"/>
    <property type="project" value="EnsemblFungi"/>
</dbReference>
<reference evidence="9" key="1">
    <citation type="submission" date="2016-05" db="EMBL/GenBank/DDBJ databases">
        <title>Comparative genomics of biotechnologically important yeasts.</title>
        <authorList>
            <consortium name="DOE Joint Genome Institute"/>
            <person name="Riley R."/>
            <person name="Haridas S."/>
            <person name="Wolfe K.H."/>
            <person name="Lopes M.R."/>
            <person name="Hittinger C.T."/>
            <person name="Goker M."/>
            <person name="Salamov A."/>
            <person name="Wisecaver J."/>
            <person name="Long T.M."/>
            <person name="Aerts A.L."/>
            <person name="Barry K."/>
            <person name="Choi C."/>
            <person name="Clum A."/>
            <person name="Coughlan A.Y."/>
            <person name="Deshpande S."/>
            <person name="Douglass A.P."/>
            <person name="Hanson S.J."/>
            <person name="Klenk H.-P."/>
            <person name="Labutti K."/>
            <person name="Lapidus A."/>
            <person name="Lindquist E."/>
            <person name="Lipzen A."/>
            <person name="Meier-Kolthoff J.P."/>
            <person name="Ohm R.A."/>
            <person name="Otillar R.P."/>
            <person name="Pangilinan J."/>
            <person name="Peng Y."/>
            <person name="Rokas A."/>
            <person name="Rosa C.A."/>
            <person name="Scheuner C."/>
            <person name="Sibirny A.A."/>
            <person name="Slot J.C."/>
            <person name="Stielow J.B."/>
            <person name="Sun H."/>
            <person name="Kurtzman C.P."/>
            <person name="Blackwell M."/>
            <person name="Grigoriev I.V."/>
            <person name="Jeffries T.W."/>
        </authorList>
    </citation>
    <scope>NUCLEOTIDE SEQUENCE [LARGE SCALE GENOMIC DNA]</scope>
    <source>
        <strain evidence="9">NRRL Y-12698</strain>
    </source>
</reference>
<dbReference type="AlphaFoldDB" id="A0A1E3QMD4"/>
<keyword evidence="5" id="KW-0067">ATP-binding</keyword>
<dbReference type="Gene3D" id="2.60.200.30">
    <property type="entry name" value="Probable inorganic polyphosphate/atp-NAD kinase, domain 2"/>
    <property type="match status" value="1"/>
</dbReference>
<evidence type="ECO:0000313" key="8">
    <source>
        <dbReference type="EMBL" id="ODQ78624.1"/>
    </source>
</evidence>
<name>A0A1E3QMD4_9ASCO</name>
<proteinExistence type="inferred from homology"/>
<dbReference type="Gene3D" id="3.40.50.10330">
    <property type="entry name" value="Probable inorganic polyphosphate/atp-NAD kinase, domain 1"/>
    <property type="match status" value="1"/>
</dbReference>
<evidence type="ECO:0000256" key="2">
    <source>
        <dbReference type="ARBA" id="ARBA00022679"/>
    </source>
</evidence>
<dbReference type="GO" id="GO:0006741">
    <property type="term" value="P:NADP+ biosynthetic process"/>
    <property type="evidence" value="ECO:0007669"/>
    <property type="project" value="EnsemblFungi"/>
</dbReference>
<evidence type="ECO:0000256" key="1">
    <source>
        <dbReference type="ARBA" id="ARBA00010995"/>
    </source>
</evidence>
<dbReference type="PANTHER" id="PTHR20275:SF26">
    <property type="entry name" value="NADH KINASE POS5, MITOCHONDRIAL"/>
    <property type="match status" value="1"/>
</dbReference>
<keyword evidence="2" id="KW-0808">Transferase</keyword>
<accession>A0A1E3QMD4</accession>
<dbReference type="FunFam" id="2.60.200.30:FF:000009">
    <property type="entry name" value="Poly(P)/ATP NAD kinase"/>
    <property type="match status" value="1"/>
</dbReference>
<dbReference type="InterPro" id="IPR002504">
    <property type="entry name" value="NADK"/>
</dbReference>
<dbReference type="GO" id="GO:0042736">
    <property type="term" value="F:NADH kinase activity"/>
    <property type="evidence" value="ECO:0007669"/>
    <property type="project" value="EnsemblFungi"/>
</dbReference>
<keyword evidence="9" id="KW-1185">Reference proteome</keyword>
<gene>
    <name evidence="8" type="ORF">BABINDRAFT_38611</name>
</gene>
<protein>
    <submittedName>
        <fullName evidence="8">Uncharacterized protein</fullName>
    </submittedName>
</protein>
<evidence type="ECO:0000256" key="6">
    <source>
        <dbReference type="ARBA" id="ARBA00022857"/>
    </source>
</evidence>
<evidence type="ECO:0000313" key="9">
    <source>
        <dbReference type="Proteomes" id="UP000094336"/>
    </source>
</evidence>
<dbReference type="InterPro" id="IPR016064">
    <property type="entry name" value="NAD/diacylglycerol_kinase_sf"/>
</dbReference>
<dbReference type="OrthoDB" id="24581at2759"/>
<dbReference type="PANTHER" id="PTHR20275">
    <property type="entry name" value="NAD KINASE"/>
    <property type="match status" value="1"/>
</dbReference>
<dbReference type="GO" id="GO:0034599">
    <property type="term" value="P:cellular response to oxidative stress"/>
    <property type="evidence" value="ECO:0007669"/>
    <property type="project" value="EnsemblFungi"/>
</dbReference>
<dbReference type="Pfam" id="PF01513">
    <property type="entry name" value="NAD_kinase"/>
    <property type="match status" value="1"/>
</dbReference>
<evidence type="ECO:0000256" key="3">
    <source>
        <dbReference type="ARBA" id="ARBA00022741"/>
    </source>
</evidence>